<dbReference type="Proteomes" id="UP000065521">
    <property type="component" value="Unassembled WGS sequence"/>
</dbReference>
<keyword evidence="1" id="KW-1133">Transmembrane helix</keyword>
<dbReference type="InterPro" id="IPR007047">
    <property type="entry name" value="Flp_Fap"/>
</dbReference>
<proteinExistence type="predicted"/>
<gene>
    <name evidence="2" type="ORF">WI38_04335</name>
    <name evidence="3" type="ORF">WJ33_05760</name>
</gene>
<sequence>MRTGIKAVARWIDDRGGVTAIEYALLASLIAMAIVVAVTTLGTTLDGLYLDVAARITAAT</sequence>
<dbReference type="RefSeq" id="WP_059535393.1">
    <property type="nucleotide sequence ID" value="NZ_CP013371.1"/>
</dbReference>
<evidence type="ECO:0000313" key="5">
    <source>
        <dbReference type="Proteomes" id="UP000065521"/>
    </source>
</evidence>
<protein>
    <recommendedName>
        <fullName evidence="6">Pilus assembly protein</fullName>
    </recommendedName>
</protein>
<organism evidence="3 4">
    <name type="scientific">Burkholderia ubonensis</name>
    <dbReference type="NCBI Taxonomy" id="101571"/>
    <lineage>
        <taxon>Bacteria</taxon>
        <taxon>Pseudomonadati</taxon>
        <taxon>Pseudomonadota</taxon>
        <taxon>Betaproteobacteria</taxon>
        <taxon>Burkholderiales</taxon>
        <taxon>Burkholderiaceae</taxon>
        <taxon>Burkholderia</taxon>
        <taxon>Burkholderia cepacia complex</taxon>
    </lineage>
</organism>
<evidence type="ECO:0008006" key="6">
    <source>
        <dbReference type="Google" id="ProtNLM"/>
    </source>
</evidence>
<evidence type="ECO:0000313" key="3">
    <source>
        <dbReference type="EMBL" id="KVG55662.1"/>
    </source>
</evidence>
<evidence type="ECO:0000313" key="2">
    <source>
        <dbReference type="EMBL" id="KUZ96083.1"/>
    </source>
</evidence>
<dbReference type="Pfam" id="PF04964">
    <property type="entry name" value="Flp_Fap"/>
    <property type="match status" value="1"/>
</dbReference>
<dbReference type="EMBL" id="LOXM01000262">
    <property type="protein sequence ID" value="KVG55662.1"/>
    <property type="molecule type" value="Genomic_DNA"/>
</dbReference>
<dbReference type="OrthoDB" id="5325135at2"/>
<dbReference type="EMBL" id="LOTN01000004">
    <property type="protein sequence ID" value="KUZ96083.1"/>
    <property type="molecule type" value="Genomic_DNA"/>
</dbReference>
<keyword evidence="1" id="KW-0472">Membrane</keyword>
<comment type="caution">
    <text evidence="3">The sequence shown here is derived from an EMBL/GenBank/DDBJ whole genome shotgun (WGS) entry which is preliminary data.</text>
</comment>
<reference evidence="4 5" key="1">
    <citation type="submission" date="2015-11" db="EMBL/GenBank/DDBJ databases">
        <title>Expanding the genomic diversity of Burkholderia species for the development of highly accurate diagnostics.</title>
        <authorList>
            <person name="Sahl J."/>
            <person name="Keim P."/>
            <person name="Wagner D."/>
        </authorList>
    </citation>
    <scope>NUCLEOTIDE SEQUENCE [LARGE SCALE GENOMIC DNA]</scope>
    <source>
        <strain evidence="3 4">MSMB2036</strain>
        <strain evidence="2 5">RF32-BP4</strain>
    </source>
</reference>
<dbReference type="Proteomes" id="UP000064029">
    <property type="component" value="Unassembled WGS sequence"/>
</dbReference>
<feature type="transmembrane region" description="Helical" evidence="1">
    <location>
        <begin position="20"/>
        <end position="41"/>
    </location>
</feature>
<name>A0A104JUR4_9BURK</name>
<dbReference type="AlphaFoldDB" id="A0A104JUR4"/>
<evidence type="ECO:0000313" key="4">
    <source>
        <dbReference type="Proteomes" id="UP000064029"/>
    </source>
</evidence>
<accession>A0A104JUR4</accession>
<evidence type="ECO:0000256" key="1">
    <source>
        <dbReference type="SAM" id="Phobius"/>
    </source>
</evidence>
<keyword evidence="1" id="KW-0812">Transmembrane</keyword>